<comment type="function">
    <text evidence="8">Transfers the 4'-phosphopantetheine moiety from coenzyme A to a Ser of acyl-carrier-protein.</text>
</comment>
<dbReference type="OrthoDB" id="517356at2"/>
<proteinExistence type="inferred from homology"/>
<evidence type="ECO:0000256" key="4">
    <source>
        <dbReference type="ARBA" id="ARBA00022832"/>
    </source>
</evidence>
<dbReference type="Proteomes" id="UP000270411">
    <property type="component" value="Chromosome 1"/>
</dbReference>
<feature type="domain" description="4'-phosphopantetheinyl transferase" evidence="9">
    <location>
        <begin position="4"/>
        <end position="124"/>
    </location>
</feature>
<dbReference type="Pfam" id="PF01648">
    <property type="entry name" value="ACPS"/>
    <property type="match status" value="1"/>
</dbReference>
<dbReference type="HAMAP" id="MF_00101">
    <property type="entry name" value="AcpS"/>
    <property type="match status" value="1"/>
</dbReference>
<evidence type="ECO:0000313" key="11">
    <source>
        <dbReference type="Proteomes" id="UP000270411"/>
    </source>
</evidence>
<keyword evidence="8" id="KW-0963">Cytoplasm</keyword>
<dbReference type="Gene3D" id="3.90.470.20">
    <property type="entry name" value="4'-phosphopantetheinyl transferase domain"/>
    <property type="match status" value="1"/>
</dbReference>
<dbReference type="GO" id="GO:0006633">
    <property type="term" value="P:fatty acid biosynthetic process"/>
    <property type="evidence" value="ECO:0007669"/>
    <property type="project" value="UniProtKB-UniRule"/>
</dbReference>
<dbReference type="NCBIfam" id="TIGR00516">
    <property type="entry name" value="acpS"/>
    <property type="match status" value="1"/>
</dbReference>
<comment type="cofactor">
    <cofactor evidence="8">
        <name>Mg(2+)</name>
        <dbReference type="ChEBI" id="CHEBI:18420"/>
    </cofactor>
</comment>
<evidence type="ECO:0000256" key="6">
    <source>
        <dbReference type="ARBA" id="ARBA00023098"/>
    </source>
</evidence>
<evidence type="ECO:0000256" key="7">
    <source>
        <dbReference type="ARBA" id="ARBA00023160"/>
    </source>
</evidence>
<reference evidence="11" key="1">
    <citation type="submission" date="2018-11" db="EMBL/GenBank/DDBJ databases">
        <title>FDA dAtabase for Regulatory Grade micrObial Sequences (FDA-ARGOS): Supporting development and validation of Infectious Disease Dx tests.</title>
        <authorList>
            <person name="Goldberg B."/>
            <person name="Campos J."/>
            <person name="Tallon L."/>
            <person name="Sadzewicz L."/>
            <person name="Zhao X."/>
            <person name="Vavikolanu K."/>
            <person name="Mehta A."/>
            <person name="Aluvathingal J."/>
            <person name="Nadendla S."/>
            <person name="Geyer C."/>
            <person name="Nandy P."/>
            <person name="Yan Y."/>
            <person name="Sichtig H."/>
        </authorList>
    </citation>
    <scope>NUCLEOTIDE SEQUENCE [LARGE SCALE GENOMIC DNA]</scope>
    <source>
        <strain evidence="11">FDAARGOS_614</strain>
    </source>
</reference>
<dbReference type="EC" id="2.7.8.7" evidence="8"/>
<name>A0A3G8H0E9_9BURK</name>
<gene>
    <name evidence="8" type="primary">acpS</name>
    <name evidence="10" type="ORF">EHF44_11295</name>
</gene>
<dbReference type="EMBL" id="CP033969">
    <property type="protein sequence ID" value="AZG13981.1"/>
    <property type="molecule type" value="Genomic_DNA"/>
</dbReference>
<keyword evidence="1 8" id="KW-0444">Lipid biosynthesis</keyword>
<evidence type="ECO:0000256" key="1">
    <source>
        <dbReference type="ARBA" id="ARBA00022516"/>
    </source>
</evidence>
<dbReference type="InterPro" id="IPR002582">
    <property type="entry name" value="ACPS"/>
</dbReference>
<comment type="catalytic activity">
    <reaction evidence="8">
        <text>apo-[ACP] + CoA = holo-[ACP] + adenosine 3',5'-bisphosphate + H(+)</text>
        <dbReference type="Rhea" id="RHEA:12068"/>
        <dbReference type="Rhea" id="RHEA-COMP:9685"/>
        <dbReference type="Rhea" id="RHEA-COMP:9690"/>
        <dbReference type="ChEBI" id="CHEBI:15378"/>
        <dbReference type="ChEBI" id="CHEBI:29999"/>
        <dbReference type="ChEBI" id="CHEBI:57287"/>
        <dbReference type="ChEBI" id="CHEBI:58343"/>
        <dbReference type="ChEBI" id="CHEBI:64479"/>
        <dbReference type="EC" id="2.7.8.7"/>
    </reaction>
</comment>
<keyword evidence="6 8" id="KW-0443">Lipid metabolism</keyword>
<keyword evidence="2 8" id="KW-0808">Transferase</keyword>
<evidence type="ECO:0000256" key="2">
    <source>
        <dbReference type="ARBA" id="ARBA00022679"/>
    </source>
</evidence>
<dbReference type="GO" id="GO:0000287">
    <property type="term" value="F:magnesium ion binding"/>
    <property type="evidence" value="ECO:0007669"/>
    <property type="project" value="UniProtKB-UniRule"/>
</dbReference>
<dbReference type="InterPro" id="IPR008278">
    <property type="entry name" value="4-PPantetheinyl_Trfase_dom"/>
</dbReference>
<comment type="subcellular location">
    <subcellularLocation>
        <location evidence="8">Cytoplasm</location>
    </subcellularLocation>
</comment>
<accession>A0A3G8H0E9</accession>
<dbReference type="KEGG" id="cpau:EHF44_11295"/>
<dbReference type="GO" id="GO:0008897">
    <property type="term" value="F:holo-[acyl-carrier-protein] synthase activity"/>
    <property type="evidence" value="ECO:0007669"/>
    <property type="project" value="UniProtKB-UniRule"/>
</dbReference>
<dbReference type="InterPro" id="IPR037143">
    <property type="entry name" value="4-PPantetheinyl_Trfase_dom_sf"/>
</dbReference>
<protein>
    <recommendedName>
        <fullName evidence="8">Holo-[acyl-carrier-protein] synthase</fullName>
        <shortName evidence="8">Holo-ACP synthase</shortName>
        <ecNumber evidence="8">2.7.8.7</ecNumber>
    </recommendedName>
    <alternativeName>
        <fullName evidence="8">4'-phosphopantetheinyl transferase AcpS</fullName>
    </alternativeName>
</protein>
<organism evidence="10 11">
    <name type="scientific">Cupriavidus pauculus</name>
    <dbReference type="NCBI Taxonomy" id="82633"/>
    <lineage>
        <taxon>Bacteria</taxon>
        <taxon>Pseudomonadati</taxon>
        <taxon>Pseudomonadota</taxon>
        <taxon>Betaproteobacteria</taxon>
        <taxon>Burkholderiales</taxon>
        <taxon>Burkholderiaceae</taxon>
        <taxon>Cupriavidus</taxon>
    </lineage>
</organism>
<dbReference type="GO" id="GO:0005737">
    <property type="term" value="C:cytoplasm"/>
    <property type="evidence" value="ECO:0007669"/>
    <property type="project" value="UniProtKB-SubCell"/>
</dbReference>
<keyword evidence="5 8" id="KW-0460">Magnesium</keyword>
<comment type="similarity">
    <text evidence="8">Belongs to the P-Pant transferase superfamily. AcpS family.</text>
</comment>
<keyword evidence="4 8" id="KW-0276">Fatty acid metabolism</keyword>
<feature type="binding site" evidence="8">
    <location>
        <position position="62"/>
    </location>
    <ligand>
        <name>Mg(2+)</name>
        <dbReference type="ChEBI" id="CHEBI:18420"/>
    </ligand>
</feature>
<dbReference type="NCBIfam" id="TIGR00556">
    <property type="entry name" value="pantethn_trn"/>
    <property type="match status" value="1"/>
</dbReference>
<dbReference type="RefSeq" id="WP_124683825.1">
    <property type="nucleotide sequence ID" value="NZ_CP033969.1"/>
</dbReference>
<sequence>MIYGVGTDIIQIDRVQGVMDRTRGRFAEKVLGPRELKVYHARKARSEKRGLAFLATRFAAKEAFSKAIGLGMRWPMTWRAMELLNLPSGEPTPQCTGELADWVRERGLTIRVSVSDEHDYAVAFAIAERTGQPGPLPETASN</sequence>
<evidence type="ECO:0000256" key="3">
    <source>
        <dbReference type="ARBA" id="ARBA00022723"/>
    </source>
</evidence>
<keyword evidence="3 8" id="KW-0479">Metal-binding</keyword>
<evidence type="ECO:0000259" key="9">
    <source>
        <dbReference type="Pfam" id="PF01648"/>
    </source>
</evidence>
<keyword evidence="7 8" id="KW-0275">Fatty acid biosynthesis</keyword>
<evidence type="ECO:0000256" key="5">
    <source>
        <dbReference type="ARBA" id="ARBA00022842"/>
    </source>
</evidence>
<evidence type="ECO:0000256" key="8">
    <source>
        <dbReference type="HAMAP-Rule" id="MF_00101"/>
    </source>
</evidence>
<feature type="binding site" evidence="8">
    <location>
        <position position="8"/>
    </location>
    <ligand>
        <name>Mg(2+)</name>
        <dbReference type="ChEBI" id="CHEBI:18420"/>
    </ligand>
</feature>
<dbReference type="AlphaFoldDB" id="A0A3G8H0E9"/>
<evidence type="ECO:0000313" key="10">
    <source>
        <dbReference type="EMBL" id="AZG13981.1"/>
    </source>
</evidence>
<dbReference type="InterPro" id="IPR004568">
    <property type="entry name" value="Ppantetheine-prot_Trfase_dom"/>
</dbReference>
<dbReference type="SUPFAM" id="SSF56214">
    <property type="entry name" value="4'-phosphopantetheinyl transferase"/>
    <property type="match status" value="1"/>
</dbReference>